<evidence type="ECO:0008006" key="5">
    <source>
        <dbReference type="Google" id="ProtNLM"/>
    </source>
</evidence>
<evidence type="ECO:0000256" key="2">
    <source>
        <dbReference type="SAM" id="SignalP"/>
    </source>
</evidence>
<keyword evidence="1" id="KW-1133">Transmembrane helix</keyword>
<keyword evidence="2" id="KW-0732">Signal</keyword>
<comment type="caution">
    <text evidence="3">The sequence shown here is derived from an EMBL/GenBank/DDBJ whole genome shotgun (WGS) entry which is preliminary data.</text>
</comment>
<reference evidence="4" key="1">
    <citation type="journal article" date="2019" name="Int. J. Syst. Evol. Microbiol.">
        <title>The Global Catalogue of Microorganisms (GCM) 10K type strain sequencing project: providing services to taxonomists for standard genome sequencing and annotation.</title>
        <authorList>
            <consortium name="The Broad Institute Genomics Platform"/>
            <consortium name="The Broad Institute Genome Sequencing Center for Infectious Disease"/>
            <person name="Wu L."/>
            <person name="Ma J."/>
        </authorList>
    </citation>
    <scope>NUCLEOTIDE SEQUENCE [LARGE SCALE GENOMIC DNA]</scope>
    <source>
        <strain evidence="4">LMG 29247</strain>
    </source>
</reference>
<feature type="signal peptide" evidence="2">
    <location>
        <begin position="1"/>
        <end position="25"/>
    </location>
</feature>
<feature type="chain" id="PRO_5046243812" description="IPTL-CTERM sorting domain-containing protein" evidence="2">
    <location>
        <begin position="26"/>
        <end position="237"/>
    </location>
</feature>
<keyword evidence="1" id="KW-0472">Membrane</keyword>
<proteinExistence type="predicted"/>
<dbReference type="EMBL" id="JBHUEJ010000027">
    <property type="protein sequence ID" value="MFD1711415.1"/>
    <property type="molecule type" value="Genomic_DNA"/>
</dbReference>
<evidence type="ECO:0000313" key="4">
    <source>
        <dbReference type="Proteomes" id="UP001597304"/>
    </source>
</evidence>
<protein>
    <recommendedName>
        <fullName evidence="5">IPTL-CTERM sorting domain-containing protein</fullName>
    </recommendedName>
</protein>
<keyword evidence="1" id="KW-0812">Transmembrane</keyword>
<feature type="transmembrane region" description="Helical" evidence="1">
    <location>
        <begin position="206"/>
        <end position="224"/>
    </location>
</feature>
<dbReference type="Proteomes" id="UP001597304">
    <property type="component" value="Unassembled WGS sequence"/>
</dbReference>
<gene>
    <name evidence="3" type="ORF">ACFSF0_12410</name>
</gene>
<keyword evidence="4" id="KW-1185">Reference proteome</keyword>
<evidence type="ECO:0000313" key="3">
    <source>
        <dbReference type="EMBL" id="MFD1711415.1"/>
    </source>
</evidence>
<name>A0ABW4KYF9_9BURK</name>
<dbReference type="RefSeq" id="WP_147913786.1">
    <property type="nucleotide sequence ID" value="NZ_JBHUEJ010000027.1"/>
</dbReference>
<organism evidence="3 4">
    <name type="scientific">Ottowia flava</name>
    <dbReference type="NCBI Taxonomy" id="2675430"/>
    <lineage>
        <taxon>Bacteria</taxon>
        <taxon>Pseudomonadati</taxon>
        <taxon>Pseudomonadota</taxon>
        <taxon>Betaproteobacteria</taxon>
        <taxon>Burkholderiales</taxon>
        <taxon>Comamonadaceae</taxon>
        <taxon>Ottowia</taxon>
    </lineage>
</organism>
<evidence type="ECO:0000256" key="1">
    <source>
        <dbReference type="SAM" id="Phobius"/>
    </source>
</evidence>
<sequence>MKFHRRTLPALATIALGITSLASHAAPQCLTRGPGTYGAVTVSGCEPVAGAITNPFDHTNSRLTYDGILFIGIIPVSPVACTLTFSHPIATSSVALSLDAHQRSDVLTLSLNGSVYTPLAADISPLPGAASPNPLVISGNTLIGIGSLQDTPRSLGSAGIVRFTNQAPAALTSLTFEEMPGDGGTLIGVCFDDALAPPAAVPTQSAGAMAGMALMAGLLGAWQIRRRRRRGSAKPTA</sequence>
<accession>A0ABW4KYF9</accession>